<dbReference type="GeneID" id="89634635"/>
<dbReference type="InterPro" id="IPR021145">
    <property type="entry name" value="Portal_protein_SPP1_Gp6-like"/>
</dbReference>
<evidence type="ECO:0000313" key="2">
    <source>
        <dbReference type="Proteomes" id="UP000245919"/>
    </source>
</evidence>
<dbReference type="AlphaFoldDB" id="A0A2Z3KRH8"/>
<reference evidence="1 2" key="1">
    <citation type="submission" date="2018-03" db="EMBL/GenBank/DDBJ databases">
        <title>Genome sequence of Lactococcus lactis strain 14B4 from almond drupe.</title>
        <authorList>
            <person name="Tran T.D."/>
            <person name="McGarvey J.A."/>
            <person name="Huynh S."/>
            <person name="Parker C.T."/>
        </authorList>
    </citation>
    <scope>NUCLEOTIDE SEQUENCE [LARGE SCALE GENOMIC DNA]</scope>
    <source>
        <strain evidence="1 2">14B4</strain>
    </source>
</reference>
<proteinExistence type="predicted"/>
<name>A0A2Z3KRH8_LACLL</name>
<gene>
    <name evidence="1" type="ORF">LL14B4_12690</name>
</gene>
<dbReference type="Proteomes" id="UP000245919">
    <property type="component" value="Chromosome"/>
</dbReference>
<organism evidence="1 2">
    <name type="scientific">Lactococcus lactis subsp. lactis</name>
    <name type="common">Streptococcus lactis</name>
    <dbReference type="NCBI Taxonomy" id="1360"/>
    <lineage>
        <taxon>Bacteria</taxon>
        <taxon>Bacillati</taxon>
        <taxon>Bacillota</taxon>
        <taxon>Bacilli</taxon>
        <taxon>Lactobacillales</taxon>
        <taxon>Streptococcaceae</taxon>
        <taxon>Lactococcus</taxon>
    </lineage>
</organism>
<protein>
    <submittedName>
        <fullName evidence="1">Capsid protein</fullName>
    </submittedName>
</protein>
<dbReference type="EMBL" id="CP028160">
    <property type="protein sequence ID" value="AWN66963.1"/>
    <property type="molecule type" value="Genomic_DNA"/>
</dbReference>
<dbReference type="NCBIfam" id="TIGR01542">
    <property type="entry name" value="A118_put_portal"/>
    <property type="match status" value="1"/>
</dbReference>
<dbReference type="Pfam" id="PF05133">
    <property type="entry name" value="SPP1_portal"/>
    <property type="match status" value="1"/>
</dbReference>
<sequence>MGIIQNIINRFKQGGARMGFVANLNQITDHPKIGVNPNEYKRIEINREYFRGIFPDVKYRNSYGELLNRPYTSLNMAKVVSKTLASMMFNEKMEFSISKTSETDKEDNQYEVADKFVHEFLNQCKFMKSFEVYLESMAALGGLALRPSFENGKPSLSYIQAPSFYPLHSNTTDVPEAAIAIKTTRTEDNAIIYYTLLEFHEWVGEQYVITNELYRSETKDECGVKVALNSLEEYKDLQPTTTFTGLSRPQFVYIKPFGMNNKDIDSPLGLSIYDNARNTLKQINDAYDQFNWEVKMGQRRVSVNDSMLEGKTDLEGNLLRVFDTDQNVYVSSGDDADGANIKDLTTPIRANDYINSINHFLKMLEVETSLSAGTFSFDGQSVKTATEIVSENSLTFRTRNSHLNNVEQGLKELMVSILELAKGTIGIDGKHLYTGEIPSIDDITISFDDGIFFDKNAQLDYWLKAKSGGAASAEMVMQRALGLTEEQANEVIQQIQAESAPTLGALDTGMYGGN</sequence>
<evidence type="ECO:0000313" key="1">
    <source>
        <dbReference type="EMBL" id="AWN66963.1"/>
    </source>
</evidence>
<accession>A0A2Z3KRH8</accession>
<dbReference type="RefSeq" id="WP_109991377.1">
    <property type="nucleotide sequence ID" value="NZ_CP028160.1"/>
</dbReference>
<dbReference type="PIRSF" id="PIRSF011911">
    <property type="entry name" value="A118_put_portal"/>
    <property type="match status" value="1"/>
</dbReference>
<dbReference type="InterPro" id="IPR006432">
    <property type="entry name" value="Phage_portal_A118-type"/>
</dbReference>